<comment type="caution">
    <text evidence="1">The sequence shown here is derived from an EMBL/GenBank/DDBJ whole genome shotgun (WGS) entry which is preliminary data.</text>
</comment>
<organism evidence="1 2">
    <name type="scientific">Dentiscutata heterogama</name>
    <dbReference type="NCBI Taxonomy" id="1316150"/>
    <lineage>
        <taxon>Eukaryota</taxon>
        <taxon>Fungi</taxon>
        <taxon>Fungi incertae sedis</taxon>
        <taxon>Mucoromycota</taxon>
        <taxon>Glomeromycotina</taxon>
        <taxon>Glomeromycetes</taxon>
        <taxon>Diversisporales</taxon>
        <taxon>Gigasporaceae</taxon>
        <taxon>Dentiscutata</taxon>
    </lineage>
</organism>
<accession>A0ACA9Q4H9</accession>
<protein>
    <submittedName>
        <fullName evidence="1">12798_t:CDS:1</fullName>
    </submittedName>
</protein>
<reference evidence="1" key="1">
    <citation type="submission" date="2021-06" db="EMBL/GenBank/DDBJ databases">
        <authorList>
            <person name="Kallberg Y."/>
            <person name="Tangrot J."/>
            <person name="Rosling A."/>
        </authorList>
    </citation>
    <scope>NUCLEOTIDE SEQUENCE</scope>
    <source>
        <strain evidence="1">IL203A</strain>
    </source>
</reference>
<sequence>SWLSDDNIRIAVDDVFKEMAALAKFCSILNSHTLVSYELLLAIFTEPNENSEIQFQSLSNNEAIINGANKICYLPVYEYNKLSDNPFLHKEI</sequence>
<gene>
    <name evidence="1" type="ORF">DHETER_LOCUS13729</name>
</gene>
<dbReference type="Proteomes" id="UP000789702">
    <property type="component" value="Unassembled WGS sequence"/>
</dbReference>
<proteinExistence type="predicted"/>
<evidence type="ECO:0000313" key="1">
    <source>
        <dbReference type="EMBL" id="CAG8735800.1"/>
    </source>
</evidence>
<feature type="non-terminal residue" evidence="1">
    <location>
        <position position="1"/>
    </location>
</feature>
<evidence type="ECO:0000313" key="2">
    <source>
        <dbReference type="Proteomes" id="UP000789702"/>
    </source>
</evidence>
<keyword evidence="2" id="KW-1185">Reference proteome</keyword>
<dbReference type="EMBL" id="CAJVPU010038844">
    <property type="protein sequence ID" value="CAG8735800.1"/>
    <property type="molecule type" value="Genomic_DNA"/>
</dbReference>
<name>A0ACA9Q4H9_9GLOM</name>